<proteinExistence type="inferred from homology"/>
<dbReference type="GO" id="GO:0008289">
    <property type="term" value="F:lipid binding"/>
    <property type="evidence" value="ECO:0007669"/>
    <property type="project" value="UniProtKB-KW"/>
</dbReference>
<dbReference type="InterPro" id="IPR001128">
    <property type="entry name" value="Cyt_P450"/>
</dbReference>
<dbReference type="GO" id="GO:0005506">
    <property type="term" value="F:iron ion binding"/>
    <property type="evidence" value="ECO:0007669"/>
    <property type="project" value="InterPro"/>
</dbReference>
<evidence type="ECO:0000256" key="2">
    <source>
        <dbReference type="ARBA" id="ARBA00004524"/>
    </source>
</evidence>
<keyword evidence="24" id="KW-0456">Lyase</keyword>
<evidence type="ECO:0000256" key="10">
    <source>
        <dbReference type="ARBA" id="ARBA00023004"/>
    </source>
</evidence>
<reference evidence="25" key="1">
    <citation type="journal article" date="2017" name="bioRxiv">
        <title>Comparative analysis of the genomes of Stylophora pistillata and Acropora digitifera provides evidence for extensive differences between species of corals.</title>
        <authorList>
            <person name="Voolstra C.R."/>
            <person name="Li Y."/>
            <person name="Liew Y.J."/>
            <person name="Baumgarten S."/>
            <person name="Zoccola D."/>
            <person name="Flot J.-F."/>
            <person name="Tambutte S."/>
            <person name="Allemand D."/>
            <person name="Aranda M."/>
        </authorList>
    </citation>
    <scope>NUCLEOTIDE SEQUENCE [LARGE SCALE GENOMIC DNA]</scope>
</reference>
<keyword evidence="10 21" id="KW-0408">Iron</keyword>
<keyword evidence="12" id="KW-0446">Lipid-binding</keyword>
<keyword evidence="25" id="KW-1185">Reference proteome</keyword>
<dbReference type="PRINTS" id="PR00463">
    <property type="entry name" value="EP450I"/>
</dbReference>
<evidence type="ECO:0000256" key="9">
    <source>
        <dbReference type="ARBA" id="ARBA00023002"/>
    </source>
</evidence>
<evidence type="ECO:0000256" key="18">
    <source>
        <dbReference type="ARBA" id="ARBA00044282"/>
    </source>
</evidence>
<evidence type="ECO:0000256" key="17">
    <source>
        <dbReference type="ARBA" id="ARBA00044265"/>
    </source>
</evidence>
<dbReference type="GO" id="GO:0042446">
    <property type="term" value="P:hormone biosynthetic process"/>
    <property type="evidence" value="ECO:0007669"/>
    <property type="project" value="TreeGrafter"/>
</dbReference>
<evidence type="ECO:0000256" key="7">
    <source>
        <dbReference type="ARBA" id="ARBA00022824"/>
    </source>
</evidence>
<dbReference type="GO" id="GO:0042448">
    <property type="term" value="P:progesterone metabolic process"/>
    <property type="evidence" value="ECO:0007669"/>
    <property type="project" value="TreeGrafter"/>
</dbReference>
<evidence type="ECO:0000256" key="12">
    <source>
        <dbReference type="ARBA" id="ARBA00023121"/>
    </source>
</evidence>
<dbReference type="PROSITE" id="PS00086">
    <property type="entry name" value="CYTOCHROME_P450"/>
    <property type="match status" value="1"/>
</dbReference>
<keyword evidence="23" id="KW-0812">Transmembrane</keyword>
<dbReference type="OrthoDB" id="1470350at2759"/>
<evidence type="ECO:0000256" key="11">
    <source>
        <dbReference type="ARBA" id="ARBA00023033"/>
    </source>
</evidence>
<evidence type="ECO:0000256" key="15">
    <source>
        <dbReference type="ARBA" id="ARBA00044116"/>
    </source>
</evidence>
<dbReference type="CDD" id="cd11027">
    <property type="entry name" value="CYP17A1-like"/>
    <property type="match status" value="1"/>
</dbReference>
<dbReference type="InterPro" id="IPR002401">
    <property type="entry name" value="Cyt_P450_E_grp-I"/>
</dbReference>
<evidence type="ECO:0000313" key="24">
    <source>
        <dbReference type="EMBL" id="PFX28960.1"/>
    </source>
</evidence>
<evidence type="ECO:0000256" key="20">
    <source>
        <dbReference type="ARBA" id="ARBA00044342"/>
    </source>
</evidence>
<evidence type="ECO:0000256" key="13">
    <source>
        <dbReference type="ARBA" id="ARBA00023136"/>
    </source>
</evidence>
<keyword evidence="6 21" id="KW-0479">Metal-binding</keyword>
<keyword evidence="7" id="KW-0256">Endoplasmic reticulum</keyword>
<keyword evidence="13 23" id="KW-0472">Membrane</keyword>
<dbReference type="GO" id="GO:0008610">
    <property type="term" value="P:lipid biosynthetic process"/>
    <property type="evidence" value="ECO:0007669"/>
    <property type="project" value="UniProtKB-ARBA"/>
</dbReference>
<evidence type="ECO:0000256" key="16">
    <source>
        <dbReference type="ARBA" id="ARBA00044217"/>
    </source>
</evidence>
<feature type="transmembrane region" description="Helical" evidence="23">
    <location>
        <begin position="12"/>
        <end position="35"/>
    </location>
</feature>
<dbReference type="PANTHER" id="PTHR24289:SF1">
    <property type="entry name" value="STEROID 17-ALPHA-HYDROXYLASE_17,20 LYASE"/>
    <property type="match status" value="1"/>
</dbReference>
<evidence type="ECO:0000256" key="3">
    <source>
        <dbReference type="ARBA" id="ARBA00004586"/>
    </source>
</evidence>
<dbReference type="Proteomes" id="UP000225706">
    <property type="component" value="Unassembled WGS sequence"/>
</dbReference>
<comment type="similarity">
    <text evidence="4 22">Belongs to the cytochrome P450 family.</text>
</comment>
<dbReference type="GO" id="GO:0004509">
    <property type="term" value="F:steroid 21-monooxygenase activity"/>
    <property type="evidence" value="ECO:0007669"/>
    <property type="project" value="UniProtKB-EC"/>
</dbReference>
<dbReference type="GO" id="GO:0016829">
    <property type="term" value="F:lyase activity"/>
    <property type="evidence" value="ECO:0007669"/>
    <property type="project" value="UniProtKB-KW"/>
</dbReference>
<accession>A0A2B4SJA9</accession>
<dbReference type="PRINTS" id="PR00385">
    <property type="entry name" value="P450"/>
</dbReference>
<dbReference type="Gene3D" id="1.10.630.10">
    <property type="entry name" value="Cytochrome P450"/>
    <property type="match status" value="1"/>
</dbReference>
<evidence type="ECO:0000256" key="23">
    <source>
        <dbReference type="SAM" id="Phobius"/>
    </source>
</evidence>
<comment type="caution">
    <text evidence="24">The sequence shown here is derived from an EMBL/GenBank/DDBJ whole genome shotgun (WGS) entry which is preliminary data.</text>
</comment>
<dbReference type="SUPFAM" id="SSF48264">
    <property type="entry name" value="Cytochrome P450"/>
    <property type="match status" value="1"/>
</dbReference>
<evidence type="ECO:0000256" key="4">
    <source>
        <dbReference type="ARBA" id="ARBA00010617"/>
    </source>
</evidence>
<evidence type="ECO:0000256" key="1">
    <source>
        <dbReference type="ARBA" id="ARBA00004184"/>
    </source>
</evidence>
<organism evidence="24 25">
    <name type="scientific">Stylophora pistillata</name>
    <name type="common">Smooth cauliflower coral</name>
    <dbReference type="NCBI Taxonomy" id="50429"/>
    <lineage>
        <taxon>Eukaryota</taxon>
        <taxon>Metazoa</taxon>
        <taxon>Cnidaria</taxon>
        <taxon>Anthozoa</taxon>
        <taxon>Hexacorallia</taxon>
        <taxon>Scleractinia</taxon>
        <taxon>Astrocoeniina</taxon>
        <taxon>Pocilloporidae</taxon>
        <taxon>Stylophora</taxon>
    </lineage>
</organism>
<evidence type="ECO:0000256" key="22">
    <source>
        <dbReference type="RuleBase" id="RU000461"/>
    </source>
</evidence>
<dbReference type="FunFam" id="1.10.630.10:FF:000049">
    <property type="entry name" value="steroid 21-hydroxylase isoform X1"/>
    <property type="match status" value="1"/>
</dbReference>
<evidence type="ECO:0000256" key="8">
    <source>
        <dbReference type="ARBA" id="ARBA00022848"/>
    </source>
</evidence>
<dbReference type="AlphaFoldDB" id="A0A2B4SJA9"/>
<dbReference type="EMBL" id="LSMT01000073">
    <property type="protein sequence ID" value="PFX28960.1"/>
    <property type="molecule type" value="Genomic_DNA"/>
</dbReference>
<dbReference type="EC" id="1.14.14.16" evidence="14"/>
<sequence length="508" mass="57112">MSLSRFAAYKSNMFTEGLVFVITVIVLYCTIQSWVNKTMNYPPGPAALPIIGNLYNLGTVPLHNLTKLSQKYGNVFQIFLGSQRAVVVSDITTAKTALLRNVNDFAGRPSLHSGDIYSHNGNAISFGNFSPAWKLQKKIAHGALKLCSAGLEKLEKIICREIEEVFRQFDLNDGKLHNPSQSISLGVLNITCALTFGSRYSDCDPEFSTVVELNDTFAETLGLGNLVDIFPALKHLPFDSYNIRRLKESVQERDRILLKKYKEQLETYEPGKIRGFTDALIKVMKEKEQDDNKINSLISEDHVLMSMADMFAAGSESITSTILWVLLLLNNHPGVQEKMHRELDEVIGRERLPSLTDKKNLPYVEATLAEVLRLRPPAPLGVPHKALVDTTLNGYNIPKDTTLIVNLWAIHHDPKYWESPTRFDPDRFLDKNGNVVNPASLSYLPFSAGRRVCLGELMAKAELFLFVSQLLHQFKIENPPNYPFPSLEGTIGMGLKPKPYTVCIKRRF</sequence>
<dbReference type="STRING" id="50429.A0A2B4SJA9"/>
<keyword evidence="5 21" id="KW-0349">Heme</keyword>
<gene>
    <name evidence="24" type="primary">CYP17A1</name>
    <name evidence="24" type="ORF">AWC38_SpisGene6270</name>
</gene>
<keyword evidence="23" id="KW-1133">Transmembrane helix</keyword>
<evidence type="ECO:0000313" key="25">
    <source>
        <dbReference type="Proteomes" id="UP000225706"/>
    </source>
</evidence>
<evidence type="ECO:0000256" key="6">
    <source>
        <dbReference type="ARBA" id="ARBA00022723"/>
    </source>
</evidence>
<dbReference type="GO" id="GO:0005789">
    <property type="term" value="C:endoplasmic reticulum membrane"/>
    <property type="evidence" value="ECO:0007669"/>
    <property type="project" value="UniProtKB-SubCell"/>
</dbReference>
<evidence type="ECO:0000256" key="14">
    <source>
        <dbReference type="ARBA" id="ARBA00044040"/>
    </source>
</evidence>
<keyword evidence="11 22" id="KW-0503">Monooxygenase</keyword>
<dbReference type="Pfam" id="PF00067">
    <property type="entry name" value="p450"/>
    <property type="match status" value="1"/>
</dbReference>
<dbReference type="GO" id="GO:0020037">
    <property type="term" value="F:heme binding"/>
    <property type="evidence" value="ECO:0007669"/>
    <property type="project" value="InterPro"/>
</dbReference>
<dbReference type="PANTHER" id="PTHR24289">
    <property type="entry name" value="STEROID 17-ALPHA-HYDROXYLASE/17,20 LYASE"/>
    <property type="match status" value="1"/>
</dbReference>
<keyword evidence="9 22" id="KW-0560">Oxidoreductase</keyword>
<comment type="cofactor">
    <cofactor evidence="21">
        <name>heme</name>
        <dbReference type="ChEBI" id="CHEBI:30413"/>
    </cofactor>
</comment>
<evidence type="ECO:0000256" key="19">
    <source>
        <dbReference type="ARBA" id="ARBA00044304"/>
    </source>
</evidence>
<dbReference type="InterPro" id="IPR036396">
    <property type="entry name" value="Cyt_P450_sf"/>
</dbReference>
<dbReference type="InterPro" id="IPR017972">
    <property type="entry name" value="Cyt_P450_CS"/>
</dbReference>
<comment type="subcellular location">
    <subcellularLocation>
        <location evidence="1">Endomembrane system</location>
        <topology evidence="1">Peripheral membrane protein</topology>
    </subcellularLocation>
    <subcellularLocation>
        <location evidence="3">Endoplasmic reticulum membrane</location>
    </subcellularLocation>
    <subcellularLocation>
        <location evidence="2">Microsome membrane</location>
    </subcellularLocation>
</comment>
<name>A0A2B4SJA9_STYPI</name>
<keyword evidence="8" id="KW-0492">Microsome</keyword>
<dbReference type="GO" id="GO:0004508">
    <property type="term" value="F:steroid 17-alpha-monooxygenase activity"/>
    <property type="evidence" value="ECO:0007669"/>
    <property type="project" value="TreeGrafter"/>
</dbReference>
<evidence type="ECO:0000256" key="21">
    <source>
        <dbReference type="PIRSR" id="PIRSR602401-1"/>
    </source>
</evidence>
<evidence type="ECO:0000256" key="5">
    <source>
        <dbReference type="ARBA" id="ARBA00022617"/>
    </source>
</evidence>
<feature type="binding site" description="axial binding residue" evidence="21">
    <location>
        <position position="453"/>
    </location>
    <ligand>
        <name>heme</name>
        <dbReference type="ChEBI" id="CHEBI:30413"/>
    </ligand>
    <ligandPart>
        <name>Fe</name>
        <dbReference type="ChEBI" id="CHEBI:18248"/>
    </ligandPart>
</feature>
<protein>
    <recommendedName>
        <fullName evidence="15">Steroid 21-hydroxylase</fullName>
        <ecNumber evidence="14">1.14.14.16</ecNumber>
    </recommendedName>
    <alternativeName>
        <fullName evidence="19">21-OHase</fullName>
    </alternativeName>
    <alternativeName>
        <fullName evidence="16">Cytochrome P-450c21</fullName>
    </alternativeName>
    <alternativeName>
        <fullName evidence="20">Cytochrome P450 21</fullName>
    </alternativeName>
    <alternativeName>
        <fullName evidence="18">Cytochrome P450 XXI</fullName>
    </alternativeName>
    <alternativeName>
        <fullName evidence="17">Cytochrome P450-C21</fullName>
    </alternativeName>
</protein>